<evidence type="ECO:0000313" key="3">
    <source>
        <dbReference type="Proteomes" id="UP000567179"/>
    </source>
</evidence>
<reference evidence="2 3" key="1">
    <citation type="journal article" date="2020" name="ISME J.">
        <title>Uncovering the hidden diversity of litter-decomposition mechanisms in mushroom-forming fungi.</title>
        <authorList>
            <person name="Floudas D."/>
            <person name="Bentzer J."/>
            <person name="Ahren D."/>
            <person name="Johansson T."/>
            <person name="Persson P."/>
            <person name="Tunlid A."/>
        </authorList>
    </citation>
    <scope>NUCLEOTIDE SEQUENCE [LARGE SCALE GENOMIC DNA]</scope>
    <source>
        <strain evidence="2 3">CBS 101986</strain>
    </source>
</reference>
<proteinExistence type="predicted"/>
<dbReference type="Proteomes" id="UP000567179">
    <property type="component" value="Unassembled WGS sequence"/>
</dbReference>
<name>A0A8H5B4X5_9AGAR</name>
<evidence type="ECO:0000313" key="2">
    <source>
        <dbReference type="EMBL" id="KAF5316665.1"/>
    </source>
</evidence>
<sequence>MHPYHFHQMGRWHRGPSRILWFLIGAGTATWWIKRKDGDRHIFGHCRRVAPPASVEAQPAPWPPQSITDIPRVIANMPPASSEPASPQPVSPGARGMMGEGWDPKRSRYEDHWDIEKEQLAKLSKQAADTMAEITEATLASVMSTAEALKQASIELVRDMRVSTYTPLQKLAEHRAQREQQEKIEKELEEQRRNPPRLV</sequence>
<feature type="compositionally biased region" description="Basic and acidic residues" evidence="1">
    <location>
        <begin position="172"/>
        <end position="193"/>
    </location>
</feature>
<dbReference type="EMBL" id="JAACJJ010000042">
    <property type="protein sequence ID" value="KAF5316665.1"/>
    <property type="molecule type" value="Genomic_DNA"/>
</dbReference>
<evidence type="ECO:0000256" key="1">
    <source>
        <dbReference type="SAM" id="MobiDB-lite"/>
    </source>
</evidence>
<feature type="region of interest" description="Disordered" evidence="1">
    <location>
        <begin position="172"/>
        <end position="199"/>
    </location>
</feature>
<dbReference type="AlphaFoldDB" id="A0A8H5B4X5"/>
<keyword evidence="3" id="KW-1185">Reference proteome</keyword>
<gene>
    <name evidence="2" type="ORF">D9619_006655</name>
</gene>
<dbReference type="OrthoDB" id="2960209at2759"/>
<protein>
    <submittedName>
        <fullName evidence="2">Uncharacterized protein</fullName>
    </submittedName>
</protein>
<comment type="caution">
    <text evidence="2">The sequence shown here is derived from an EMBL/GenBank/DDBJ whole genome shotgun (WGS) entry which is preliminary data.</text>
</comment>
<accession>A0A8H5B4X5</accession>
<organism evidence="2 3">
    <name type="scientific">Psilocybe cf. subviscida</name>
    <dbReference type="NCBI Taxonomy" id="2480587"/>
    <lineage>
        <taxon>Eukaryota</taxon>
        <taxon>Fungi</taxon>
        <taxon>Dikarya</taxon>
        <taxon>Basidiomycota</taxon>
        <taxon>Agaricomycotina</taxon>
        <taxon>Agaricomycetes</taxon>
        <taxon>Agaricomycetidae</taxon>
        <taxon>Agaricales</taxon>
        <taxon>Agaricineae</taxon>
        <taxon>Strophariaceae</taxon>
        <taxon>Psilocybe</taxon>
    </lineage>
</organism>